<dbReference type="GO" id="GO:0005737">
    <property type="term" value="C:cytoplasm"/>
    <property type="evidence" value="ECO:0007669"/>
    <property type="project" value="TreeGrafter"/>
</dbReference>
<dbReference type="PANTHER" id="PTHR48079">
    <property type="entry name" value="PROTEIN YEEZ"/>
    <property type="match status" value="1"/>
</dbReference>
<sequence length="287" mass="31903">MKRLLIVGCGDVGLRLAARIGSRYRLFALTHSPARHALLRARGITPLAGDLDCPRSLSRLAGIAGAVVHLAPPPGRGTRDTRTVHLLAALTKRGMLPQTLVYISTSGVYGDCGGERVPETRPLNPWTARARRRVDAERQVRAFGRRHGVRVVILRVPGIYSAERLPFQRLSARTPALVPEEDSYSNHIHAEDLAAAIAAALARGLPGRVYNVSDDSELRMGDFFDRVADRYGLPRPPRIRRSEAAARIPETLLSFMNESRRLVNKRMKRELRVELRYRTVDDALGET</sequence>
<comment type="caution">
    <text evidence="2">The sequence shown here is derived from an EMBL/GenBank/DDBJ whole genome shotgun (WGS) entry which is preliminary data.</text>
</comment>
<reference evidence="2 3" key="1">
    <citation type="submission" date="2019-08" db="EMBL/GenBank/DDBJ databases">
        <title>Pelomicrobium methylotrophicum gen. nov., sp. nov. a moderately thermophilic, facultatively anaerobic, lithoautotrophic and methylotrophic bacterium isolated from a terrestrial mud volcano.</title>
        <authorList>
            <person name="Slobodkina G.B."/>
            <person name="Merkel A.Y."/>
            <person name="Slobodkin A.I."/>
        </authorList>
    </citation>
    <scope>NUCLEOTIDE SEQUENCE [LARGE SCALE GENOMIC DNA]</scope>
    <source>
        <strain evidence="2 3">SM250</strain>
    </source>
</reference>
<dbReference type="GO" id="GO:0004029">
    <property type="term" value="F:aldehyde dehydrogenase (NAD+) activity"/>
    <property type="evidence" value="ECO:0007669"/>
    <property type="project" value="TreeGrafter"/>
</dbReference>
<dbReference type="EMBL" id="VPFL01000021">
    <property type="protein sequence ID" value="TXF10839.1"/>
    <property type="molecule type" value="Genomic_DNA"/>
</dbReference>
<proteinExistence type="predicted"/>
<evidence type="ECO:0000313" key="3">
    <source>
        <dbReference type="Proteomes" id="UP000321201"/>
    </source>
</evidence>
<organism evidence="2 3">
    <name type="scientific">Pelomicrobium methylotrophicum</name>
    <dbReference type="NCBI Taxonomy" id="2602750"/>
    <lineage>
        <taxon>Bacteria</taxon>
        <taxon>Pseudomonadati</taxon>
        <taxon>Pseudomonadota</taxon>
        <taxon>Hydrogenophilia</taxon>
        <taxon>Hydrogenophilia incertae sedis</taxon>
        <taxon>Pelomicrobium</taxon>
    </lineage>
</organism>
<dbReference type="SUPFAM" id="SSF51735">
    <property type="entry name" value="NAD(P)-binding Rossmann-fold domains"/>
    <property type="match status" value="1"/>
</dbReference>
<keyword evidence="3" id="KW-1185">Reference proteome</keyword>
<protein>
    <submittedName>
        <fullName evidence="2">NAD-dependent epimerase/dehydratase family protein</fullName>
    </submittedName>
</protein>
<evidence type="ECO:0000313" key="2">
    <source>
        <dbReference type="EMBL" id="TXF10839.1"/>
    </source>
</evidence>
<dbReference type="InterPro" id="IPR001509">
    <property type="entry name" value="Epimerase_deHydtase"/>
</dbReference>
<dbReference type="InParanoid" id="A0A5C7EIU2"/>
<dbReference type="Gene3D" id="3.40.50.720">
    <property type="entry name" value="NAD(P)-binding Rossmann-like Domain"/>
    <property type="match status" value="1"/>
</dbReference>
<feature type="domain" description="NAD-dependent epimerase/dehydratase" evidence="1">
    <location>
        <begin position="6"/>
        <end position="212"/>
    </location>
</feature>
<dbReference type="Pfam" id="PF01370">
    <property type="entry name" value="Epimerase"/>
    <property type="match status" value="1"/>
</dbReference>
<dbReference type="AlphaFoldDB" id="A0A5C7EIU2"/>
<dbReference type="Proteomes" id="UP000321201">
    <property type="component" value="Unassembled WGS sequence"/>
</dbReference>
<dbReference type="OrthoDB" id="9808276at2"/>
<dbReference type="PANTHER" id="PTHR48079:SF6">
    <property type="entry name" value="NAD(P)-BINDING DOMAIN-CONTAINING PROTEIN-RELATED"/>
    <property type="match status" value="1"/>
</dbReference>
<evidence type="ECO:0000259" key="1">
    <source>
        <dbReference type="Pfam" id="PF01370"/>
    </source>
</evidence>
<accession>A0A5C7EIU2</accession>
<dbReference type="FunCoup" id="A0A5C7EIU2">
    <property type="interactions" value="256"/>
</dbReference>
<dbReference type="InterPro" id="IPR051783">
    <property type="entry name" value="NAD(P)-dependent_oxidoreduct"/>
</dbReference>
<name>A0A5C7EIU2_9PROT</name>
<dbReference type="InterPro" id="IPR036291">
    <property type="entry name" value="NAD(P)-bd_dom_sf"/>
</dbReference>
<gene>
    <name evidence="2" type="ORF">FR698_13400</name>
</gene>